<protein>
    <submittedName>
        <fullName evidence="13">Membrane protein</fullName>
    </submittedName>
</protein>
<evidence type="ECO:0000313" key="13">
    <source>
        <dbReference type="EMBL" id="BDZ43213.1"/>
    </source>
</evidence>
<dbReference type="InterPro" id="IPR002550">
    <property type="entry name" value="CNNM"/>
</dbReference>
<feature type="compositionally biased region" description="Basic and acidic residues" evidence="10">
    <location>
        <begin position="421"/>
        <end position="447"/>
    </location>
</feature>
<dbReference type="SUPFAM" id="SSF54631">
    <property type="entry name" value="CBS-domain pair"/>
    <property type="match status" value="1"/>
</dbReference>
<evidence type="ECO:0000256" key="5">
    <source>
        <dbReference type="ARBA" id="ARBA00022737"/>
    </source>
</evidence>
<proteinExistence type="inferred from homology"/>
<evidence type="ECO:0000256" key="6">
    <source>
        <dbReference type="ARBA" id="ARBA00022989"/>
    </source>
</evidence>
<evidence type="ECO:0000256" key="7">
    <source>
        <dbReference type="ARBA" id="ARBA00023122"/>
    </source>
</evidence>
<dbReference type="Proteomes" id="UP001321475">
    <property type="component" value="Chromosome"/>
</dbReference>
<dbReference type="InterPro" id="IPR036318">
    <property type="entry name" value="FAD-bd_PCMH-like_sf"/>
</dbReference>
<dbReference type="InterPro" id="IPR046342">
    <property type="entry name" value="CBS_dom_sf"/>
</dbReference>
<dbReference type="RefSeq" id="WP_286217511.1">
    <property type="nucleotide sequence ID" value="NZ_AP027729.1"/>
</dbReference>
<evidence type="ECO:0000256" key="11">
    <source>
        <dbReference type="SAM" id="Phobius"/>
    </source>
</evidence>
<dbReference type="InterPro" id="IPR044751">
    <property type="entry name" value="Ion_transp-like_CBS"/>
</dbReference>
<feature type="transmembrane region" description="Helical" evidence="11">
    <location>
        <begin position="102"/>
        <end position="122"/>
    </location>
</feature>
<feature type="domain" description="CBS" evidence="12">
    <location>
        <begin position="207"/>
        <end position="267"/>
    </location>
</feature>
<feature type="transmembrane region" description="Helical" evidence="11">
    <location>
        <begin position="75"/>
        <end position="95"/>
    </location>
</feature>
<evidence type="ECO:0000256" key="1">
    <source>
        <dbReference type="ARBA" id="ARBA00004651"/>
    </source>
</evidence>
<comment type="subcellular location">
    <subcellularLocation>
        <location evidence="1">Cell membrane</location>
        <topology evidence="1">Multi-pass membrane protein</topology>
    </subcellularLocation>
</comment>
<evidence type="ECO:0000256" key="10">
    <source>
        <dbReference type="SAM" id="MobiDB-lite"/>
    </source>
</evidence>
<evidence type="ECO:0000256" key="4">
    <source>
        <dbReference type="ARBA" id="ARBA00022692"/>
    </source>
</evidence>
<evidence type="ECO:0000256" key="8">
    <source>
        <dbReference type="ARBA" id="ARBA00023136"/>
    </source>
</evidence>
<feature type="region of interest" description="Disordered" evidence="10">
    <location>
        <begin position="421"/>
        <end position="458"/>
    </location>
</feature>
<evidence type="ECO:0000256" key="2">
    <source>
        <dbReference type="ARBA" id="ARBA00006337"/>
    </source>
</evidence>
<dbReference type="SUPFAM" id="SSF56176">
    <property type="entry name" value="FAD-binding/transporter-associated domain-like"/>
    <property type="match status" value="1"/>
</dbReference>
<evidence type="ECO:0000256" key="3">
    <source>
        <dbReference type="ARBA" id="ARBA00022475"/>
    </source>
</evidence>
<dbReference type="InterPro" id="IPR000644">
    <property type="entry name" value="CBS_dom"/>
</dbReference>
<dbReference type="Gene3D" id="3.30.465.10">
    <property type="match status" value="1"/>
</dbReference>
<keyword evidence="3" id="KW-1003">Cell membrane</keyword>
<comment type="similarity">
    <text evidence="2">Belongs to the UPF0053 family.</text>
</comment>
<dbReference type="PANTHER" id="PTHR22777">
    <property type="entry name" value="HEMOLYSIN-RELATED"/>
    <property type="match status" value="1"/>
</dbReference>
<reference evidence="14" key="1">
    <citation type="journal article" date="2019" name="Int. J. Syst. Evol. Microbiol.">
        <title>The Global Catalogue of Microorganisms (GCM) 10K type strain sequencing project: providing services to taxonomists for standard genome sequencing and annotation.</title>
        <authorList>
            <consortium name="The Broad Institute Genomics Platform"/>
            <consortium name="The Broad Institute Genome Sequencing Center for Infectious Disease"/>
            <person name="Wu L."/>
            <person name="Ma J."/>
        </authorList>
    </citation>
    <scope>NUCLEOTIDE SEQUENCE [LARGE SCALE GENOMIC DNA]</scope>
    <source>
        <strain evidence="14">NBRC 108565</strain>
    </source>
</reference>
<dbReference type="PANTHER" id="PTHR22777:SF32">
    <property type="entry name" value="UPF0053 INNER MEMBRANE PROTEIN YFJD"/>
    <property type="match status" value="1"/>
</dbReference>
<dbReference type="Pfam" id="PF01595">
    <property type="entry name" value="CNNM"/>
    <property type="match status" value="1"/>
</dbReference>
<dbReference type="Pfam" id="PF00571">
    <property type="entry name" value="CBS"/>
    <property type="match status" value="2"/>
</dbReference>
<keyword evidence="6 11" id="KW-1133">Transmembrane helix</keyword>
<dbReference type="InterPro" id="IPR005170">
    <property type="entry name" value="Transptr-assoc_dom"/>
</dbReference>
<feature type="domain" description="CBS" evidence="12">
    <location>
        <begin position="277"/>
        <end position="334"/>
    </location>
</feature>
<keyword evidence="8 11" id="KW-0472">Membrane</keyword>
<keyword evidence="14" id="KW-1185">Reference proteome</keyword>
<evidence type="ECO:0000259" key="12">
    <source>
        <dbReference type="PROSITE" id="PS51371"/>
    </source>
</evidence>
<evidence type="ECO:0000313" key="14">
    <source>
        <dbReference type="Proteomes" id="UP001321475"/>
    </source>
</evidence>
<dbReference type="CDD" id="cd04590">
    <property type="entry name" value="CBS_pair_CorC_HlyC_assoc"/>
    <property type="match status" value="1"/>
</dbReference>
<accession>A0ABN6XE56</accession>
<dbReference type="InterPro" id="IPR016169">
    <property type="entry name" value="FAD-bd_PCMH_sub2"/>
</dbReference>
<keyword evidence="5" id="KW-0677">Repeat</keyword>
<dbReference type="SMART" id="SM01091">
    <property type="entry name" value="CorC_HlyC"/>
    <property type="match status" value="1"/>
</dbReference>
<evidence type="ECO:0000256" key="9">
    <source>
        <dbReference type="PROSITE-ProRule" id="PRU00703"/>
    </source>
</evidence>
<dbReference type="EMBL" id="AP027729">
    <property type="protein sequence ID" value="BDZ43213.1"/>
    <property type="molecule type" value="Genomic_DNA"/>
</dbReference>
<dbReference type="Gene3D" id="3.10.580.10">
    <property type="entry name" value="CBS-domain"/>
    <property type="match status" value="1"/>
</dbReference>
<dbReference type="PROSITE" id="PS51371">
    <property type="entry name" value="CBS"/>
    <property type="match status" value="2"/>
</dbReference>
<dbReference type="SMART" id="SM00116">
    <property type="entry name" value="CBS"/>
    <property type="match status" value="2"/>
</dbReference>
<sequence length="458" mass="49179">MTGTATFLLILVAVVALGLAALLAAGEAALVRATRSGLQDAMSDAEDAGPAGVARRARVRRAQSLTEDPATTSRAVGVTRVVLEVLAIACLVLVIDALVARWLVLVVAVAVSAGVAVLLSRVSPRTVGLRNPVPVLVALAGVLDVVARATRWAIPVQEDDLPSAERTDREAREVADRVSDLEDIEEQERELIRSVIELGQTLTREIMVPRTDMVTTRATTPLRSTVNLFERSGFSRIPVTGVDTDDLVGVAFFKDVVRAARRDGRDARVDDVPVGDVAREAMFVPESKPVDELLREMQAASSHIALVVDEYGGVAGLVTIEDALEELVGELTDEHDRSGPEVEEVGDGVYRVPARYPISELGELFDRHIDHDDVDSAGGLLAKALGKVPLLGAAADTDGLHLEAERVEGRRKQVATLLVHRLPDAYEDERNGERPGDRSGAEADPAREQQPARSTEDR</sequence>
<name>A0ABN6XE56_9CELL</name>
<organism evidence="13 14">
    <name type="scientific">Paraoerskovia sediminicola</name>
    <dbReference type="NCBI Taxonomy" id="1138587"/>
    <lineage>
        <taxon>Bacteria</taxon>
        <taxon>Bacillati</taxon>
        <taxon>Actinomycetota</taxon>
        <taxon>Actinomycetes</taxon>
        <taxon>Micrococcales</taxon>
        <taxon>Cellulomonadaceae</taxon>
        <taxon>Paraoerskovia</taxon>
    </lineage>
</organism>
<dbReference type="Pfam" id="PF03471">
    <property type="entry name" value="CorC_HlyC"/>
    <property type="match status" value="1"/>
</dbReference>
<gene>
    <name evidence="13" type="ORF">GCM10025865_25120</name>
</gene>
<keyword evidence="7 9" id="KW-0129">CBS domain</keyword>
<keyword evidence="4 11" id="KW-0812">Transmembrane</keyword>